<keyword evidence="3" id="KW-0540">Nuclease</keyword>
<keyword evidence="6" id="KW-0460">Magnesium</keyword>
<dbReference type="PANTHER" id="PTHR33653:SF1">
    <property type="entry name" value="RIBONUCLEASE VAPC2"/>
    <property type="match status" value="1"/>
</dbReference>
<dbReference type="EMBL" id="LR134313">
    <property type="protein sequence ID" value="VEF01010.1"/>
    <property type="molecule type" value="Genomic_DNA"/>
</dbReference>
<dbReference type="STRING" id="493.BWD07_01845"/>
<dbReference type="InterPro" id="IPR029060">
    <property type="entry name" value="PIN-like_dom_sf"/>
</dbReference>
<evidence type="ECO:0000313" key="9">
    <source>
        <dbReference type="EMBL" id="VEF01010.1"/>
    </source>
</evidence>
<accession>A0A1X3CZW9</accession>
<keyword evidence="2" id="KW-1277">Toxin-antitoxin system</keyword>
<evidence type="ECO:0000256" key="2">
    <source>
        <dbReference type="ARBA" id="ARBA00022649"/>
    </source>
</evidence>
<dbReference type="RefSeq" id="WP_085415679.1">
    <property type="nucleotide sequence ID" value="NZ_CAUJPY010000022.1"/>
</dbReference>
<name>A0A1X3CZW9_9NEIS</name>
<feature type="domain" description="PIN" evidence="8">
    <location>
        <begin position="2"/>
        <end position="130"/>
    </location>
</feature>
<dbReference type="GO" id="GO:0046872">
    <property type="term" value="F:metal ion binding"/>
    <property type="evidence" value="ECO:0007669"/>
    <property type="project" value="UniProtKB-KW"/>
</dbReference>
<proteinExistence type="inferred from homology"/>
<dbReference type="SUPFAM" id="SSF88723">
    <property type="entry name" value="PIN domain-like"/>
    <property type="match status" value="1"/>
</dbReference>
<sequence length="140" mass="15780">MYLLDTNIISEMRKIKRGTADKGLTAWLADTGSGIFYTSPVVVMELERGVLRMERKDQTQGQVLRAWHTAVMQELFDKRILPIDETTAAICARLHTSDPAPENDAWIAAAAIQHRLILVTRNTADFEHTGVKLFNPFEVV</sequence>
<dbReference type="GO" id="GO:0016787">
    <property type="term" value="F:hydrolase activity"/>
    <property type="evidence" value="ECO:0007669"/>
    <property type="project" value="UniProtKB-KW"/>
</dbReference>
<evidence type="ECO:0000256" key="1">
    <source>
        <dbReference type="ARBA" id="ARBA00001946"/>
    </source>
</evidence>
<protein>
    <submittedName>
        <fullName evidence="9">PilT protein-like protein</fullName>
        <ecNumber evidence="9">3.1.-.-</ecNumber>
    </submittedName>
</protein>
<organism evidence="9 10">
    <name type="scientific">Neisseria canis</name>
    <dbReference type="NCBI Taxonomy" id="493"/>
    <lineage>
        <taxon>Bacteria</taxon>
        <taxon>Pseudomonadati</taxon>
        <taxon>Pseudomonadota</taxon>
        <taxon>Betaproteobacteria</taxon>
        <taxon>Neisseriales</taxon>
        <taxon>Neisseriaceae</taxon>
        <taxon>Neisseria</taxon>
    </lineage>
</organism>
<evidence type="ECO:0000256" key="7">
    <source>
        <dbReference type="ARBA" id="ARBA00038093"/>
    </source>
</evidence>
<reference evidence="9 10" key="1">
    <citation type="submission" date="2018-12" db="EMBL/GenBank/DDBJ databases">
        <authorList>
            <consortium name="Pathogen Informatics"/>
        </authorList>
    </citation>
    <scope>NUCLEOTIDE SEQUENCE [LARGE SCALE GENOMIC DNA]</scope>
    <source>
        <strain evidence="9 10">NCTC10296</strain>
    </source>
</reference>
<gene>
    <name evidence="9" type="primary">fitB</name>
    <name evidence="9" type="ORF">NCTC10296_01160</name>
</gene>
<keyword evidence="5 9" id="KW-0378">Hydrolase</keyword>
<evidence type="ECO:0000256" key="5">
    <source>
        <dbReference type="ARBA" id="ARBA00022801"/>
    </source>
</evidence>
<dbReference type="CDD" id="cd18746">
    <property type="entry name" value="PIN_VapC4-5_FitB-like"/>
    <property type="match status" value="1"/>
</dbReference>
<dbReference type="Pfam" id="PF01850">
    <property type="entry name" value="PIN"/>
    <property type="match status" value="1"/>
</dbReference>
<dbReference type="PANTHER" id="PTHR33653">
    <property type="entry name" value="RIBONUCLEASE VAPC2"/>
    <property type="match status" value="1"/>
</dbReference>
<dbReference type="EC" id="3.1.-.-" evidence="9"/>
<evidence type="ECO:0000256" key="3">
    <source>
        <dbReference type="ARBA" id="ARBA00022722"/>
    </source>
</evidence>
<dbReference type="InterPro" id="IPR002716">
    <property type="entry name" value="PIN_dom"/>
</dbReference>
<dbReference type="Proteomes" id="UP000279284">
    <property type="component" value="Chromosome"/>
</dbReference>
<evidence type="ECO:0000256" key="6">
    <source>
        <dbReference type="ARBA" id="ARBA00022842"/>
    </source>
</evidence>
<dbReference type="Gene3D" id="3.40.50.1010">
    <property type="entry name" value="5'-nuclease"/>
    <property type="match status" value="1"/>
</dbReference>
<keyword evidence="4" id="KW-0479">Metal-binding</keyword>
<evidence type="ECO:0000256" key="4">
    <source>
        <dbReference type="ARBA" id="ARBA00022723"/>
    </source>
</evidence>
<comment type="cofactor">
    <cofactor evidence="1">
        <name>Mg(2+)</name>
        <dbReference type="ChEBI" id="CHEBI:18420"/>
    </cofactor>
</comment>
<keyword evidence="10" id="KW-1185">Reference proteome</keyword>
<dbReference type="GO" id="GO:0004518">
    <property type="term" value="F:nuclease activity"/>
    <property type="evidence" value="ECO:0007669"/>
    <property type="project" value="UniProtKB-KW"/>
</dbReference>
<dbReference type="AlphaFoldDB" id="A0A1X3CZW9"/>
<evidence type="ECO:0000313" key="10">
    <source>
        <dbReference type="Proteomes" id="UP000279284"/>
    </source>
</evidence>
<evidence type="ECO:0000259" key="8">
    <source>
        <dbReference type="Pfam" id="PF01850"/>
    </source>
</evidence>
<dbReference type="KEGG" id="nci:NCTC10296_01160"/>
<dbReference type="OrthoDB" id="9804823at2"/>
<dbReference type="InterPro" id="IPR050556">
    <property type="entry name" value="Type_II_TA_system_RNase"/>
</dbReference>
<comment type="similarity">
    <text evidence="7">Belongs to the PINc/VapC protein family.</text>
</comment>